<dbReference type="Proteomes" id="UP000230750">
    <property type="component" value="Unassembled WGS sequence"/>
</dbReference>
<dbReference type="InterPro" id="IPR016024">
    <property type="entry name" value="ARM-type_fold"/>
</dbReference>
<feature type="compositionally biased region" description="Acidic residues" evidence="1">
    <location>
        <begin position="815"/>
        <end position="837"/>
    </location>
</feature>
<dbReference type="PANTHER" id="PTHR18460:SF3">
    <property type="entry name" value="TELO2-INTERACTING PROTEIN 1 HOMOLOG"/>
    <property type="match status" value="1"/>
</dbReference>
<dbReference type="SUPFAM" id="SSF48371">
    <property type="entry name" value="ARM repeat"/>
    <property type="match status" value="1"/>
</dbReference>
<dbReference type="Pfam" id="PF24173">
    <property type="entry name" value="TPR_TTI1_N"/>
    <property type="match status" value="1"/>
</dbReference>
<reference evidence="4 5" key="1">
    <citation type="journal article" date="2017" name="PLoS Biol.">
        <title>The sea cucumber genome provides insights into morphological evolution and visceral regeneration.</title>
        <authorList>
            <person name="Zhang X."/>
            <person name="Sun L."/>
            <person name="Yuan J."/>
            <person name="Sun Y."/>
            <person name="Gao Y."/>
            <person name="Zhang L."/>
            <person name="Li S."/>
            <person name="Dai H."/>
            <person name="Hamel J.F."/>
            <person name="Liu C."/>
            <person name="Yu Y."/>
            <person name="Liu S."/>
            <person name="Lin W."/>
            <person name="Guo K."/>
            <person name="Jin S."/>
            <person name="Xu P."/>
            <person name="Storey K.B."/>
            <person name="Huan P."/>
            <person name="Zhang T."/>
            <person name="Zhou Y."/>
            <person name="Zhang J."/>
            <person name="Lin C."/>
            <person name="Li X."/>
            <person name="Xing L."/>
            <person name="Huo D."/>
            <person name="Sun M."/>
            <person name="Wang L."/>
            <person name="Mercier A."/>
            <person name="Li F."/>
            <person name="Yang H."/>
            <person name="Xiang J."/>
        </authorList>
    </citation>
    <scope>NUCLEOTIDE SEQUENCE [LARGE SCALE GENOMIC DNA]</scope>
    <source>
        <strain evidence="4">Shaxun</strain>
        <tissue evidence="4">Muscle</tissue>
    </source>
</reference>
<dbReference type="InterPro" id="IPR057566">
    <property type="entry name" value="TPR_TTI1_N"/>
</dbReference>
<evidence type="ECO:0000256" key="1">
    <source>
        <dbReference type="SAM" id="MobiDB-lite"/>
    </source>
</evidence>
<dbReference type="STRING" id="307972.A0A2G8KMY3"/>
<dbReference type="InterPro" id="IPR049362">
    <property type="entry name" value="TTI1_rpt"/>
</dbReference>
<dbReference type="Pfam" id="PF24181">
    <property type="entry name" value="TPR_TTI1_C"/>
    <property type="match status" value="2"/>
</dbReference>
<evidence type="ECO:0000259" key="3">
    <source>
        <dbReference type="Pfam" id="PF24181"/>
    </source>
</evidence>
<dbReference type="InterPro" id="IPR052587">
    <property type="entry name" value="TELO2-interacting_protein_1"/>
</dbReference>
<evidence type="ECO:0000313" key="4">
    <source>
        <dbReference type="EMBL" id="PIK49361.1"/>
    </source>
</evidence>
<feature type="domain" description="TTI1 N-terminal TPR" evidence="2">
    <location>
        <begin position="15"/>
        <end position="324"/>
    </location>
</feature>
<keyword evidence="5" id="KW-1185">Reference proteome</keyword>
<gene>
    <name evidence="4" type="ORF">BSL78_13751</name>
</gene>
<comment type="caution">
    <text evidence="4">The sequence shown here is derived from an EMBL/GenBank/DDBJ whole genome shotgun (WGS) entry which is preliminary data.</text>
</comment>
<feature type="region of interest" description="Disordered" evidence="1">
    <location>
        <begin position="814"/>
        <end position="840"/>
    </location>
</feature>
<dbReference type="InterPro" id="IPR011989">
    <property type="entry name" value="ARM-like"/>
</dbReference>
<proteinExistence type="predicted"/>
<evidence type="ECO:0000313" key="5">
    <source>
        <dbReference type="Proteomes" id="UP000230750"/>
    </source>
</evidence>
<sequence length="991" mass="110668">MAKVRDVSKYVAERFQKLKPVCVDLVRSASLDTLNSLSSILNDADRESLQPLQQPSDIIELAVDVIASVFKHTEVTSWEVFSDFFVILSLLISSGPDKARAEPSSEELKHSATKCLTSLIQASNEEVLLRLYSLQFLPPLGHAVSILLSVVEQEQLRTLRVDAMVCLSCLMCDSDPSPRLVETARSKFCSFLPGISMSLCRVIQGDPKQGQVAIATWVQAVTWIMSDAIPPEKQEGSGSEVKAPPTTKDPSSLVVNRTADWLENTAKKLCILIGQICKQKTNSSWQVRLGLVHFATKLLVTCKRNLSGSNGVLLSLLVGLLADDWPDVAKASLEGLKEFKDRHMASDDNKLVEVLEENIYATMTALPRQMRSFDDDEKLATLNLVQGYLSLLGPKMNQMLRSSSHLQRFSMGLLQVLEFEVKETVLMEDASPIHQDLEMNMTPSGNLFKNFKNFSNEKILSAIHKICNLLGYYGDIMLLVDHFLDIYRHSDLHCKQACLVLNHILRGALIVQPSELLEQQESPDRETLETAVEMIIDEYLSEANWSLPTSVNGSGLKTSDKLVLPQKDVTSVMTLQRIQNNTLLTCLMLDGISTCALVLGPAFDQFLIRCLYPLLEKLAADKTVIRQTAFQTLHNTATSCGYRSIADLLSNNADYLVDEISHRLRHLAWNHHAPHVLRVTVEQWWGGRHGVYNPSSPLAFQSHTKRLSSSMLRCLPLLEDTIEEILWSLDNHYSLDISSFIALLQTVASAILKWFPPEIQSETHCSDRGNSVSAPSVIIADGNNEAERSKVTSMDEIQEFFLDHLRNKRLAEGHMEEEEEDMTQDEDGVQGNEEADFTPDKERDLPLHVKIIIKLTGELLLLTDQLLPAVHKLWPSLVPRFQDEEPLVVCTACDTLTTLSHSCGDFLRQRVTKDVLPRLISVLESSATTSRKAGPAYGHTAAHKLQLAVLKLIGPLCQQLDIGENDLNNLSYVCLEYLSARQPVSLQEVSY</sequence>
<protein>
    <recommendedName>
        <fullName evidence="6">TELO2-interacting protein 1-like</fullName>
    </recommendedName>
</protein>
<dbReference type="EMBL" id="MRZV01000469">
    <property type="protein sequence ID" value="PIK49361.1"/>
    <property type="molecule type" value="Genomic_DNA"/>
</dbReference>
<dbReference type="GO" id="GO:0005737">
    <property type="term" value="C:cytoplasm"/>
    <property type="evidence" value="ECO:0007669"/>
    <property type="project" value="TreeGrafter"/>
</dbReference>
<dbReference type="Pfam" id="PF24176">
    <property type="entry name" value="TPR_TTI1_2nd"/>
    <property type="match status" value="1"/>
</dbReference>
<dbReference type="AlphaFoldDB" id="A0A2G8KMY3"/>
<feature type="region of interest" description="Disordered" evidence="1">
    <location>
        <begin position="231"/>
        <end position="252"/>
    </location>
</feature>
<feature type="domain" description="TTI1 C-terminal TPR" evidence="3">
    <location>
        <begin position="863"/>
        <end position="989"/>
    </location>
</feature>
<feature type="domain" description="TTI1 C-terminal TPR" evidence="3">
    <location>
        <begin position="744"/>
        <end position="854"/>
    </location>
</feature>
<dbReference type="Gene3D" id="1.25.10.10">
    <property type="entry name" value="Leucine-rich Repeat Variant"/>
    <property type="match status" value="3"/>
</dbReference>
<dbReference type="Pfam" id="PF21547">
    <property type="entry name" value="TTI1"/>
    <property type="match status" value="1"/>
</dbReference>
<name>A0A2G8KMY3_STIJA</name>
<dbReference type="PANTHER" id="PTHR18460">
    <property type="entry name" value="TEL2 INTERACTING PROTEIN 1 TTI1 FAMILY MEMBER"/>
    <property type="match status" value="1"/>
</dbReference>
<dbReference type="InterPro" id="IPR057567">
    <property type="entry name" value="TPR_TTI1_C"/>
</dbReference>
<evidence type="ECO:0000259" key="2">
    <source>
        <dbReference type="Pfam" id="PF24173"/>
    </source>
</evidence>
<accession>A0A2G8KMY3</accession>
<evidence type="ECO:0008006" key="6">
    <source>
        <dbReference type="Google" id="ProtNLM"/>
    </source>
</evidence>
<dbReference type="OrthoDB" id="49511at2759"/>
<organism evidence="4 5">
    <name type="scientific">Stichopus japonicus</name>
    <name type="common">Sea cucumber</name>
    <dbReference type="NCBI Taxonomy" id="307972"/>
    <lineage>
        <taxon>Eukaryota</taxon>
        <taxon>Metazoa</taxon>
        <taxon>Echinodermata</taxon>
        <taxon>Eleutherozoa</taxon>
        <taxon>Echinozoa</taxon>
        <taxon>Holothuroidea</taxon>
        <taxon>Aspidochirotacea</taxon>
        <taxon>Aspidochirotida</taxon>
        <taxon>Stichopodidae</taxon>
        <taxon>Apostichopus</taxon>
    </lineage>
</organism>